<feature type="transmembrane region" description="Helical" evidence="7">
    <location>
        <begin position="285"/>
        <end position="309"/>
    </location>
</feature>
<reference evidence="10" key="1">
    <citation type="journal article" date="2019" name="Int. J. Syst. Evol. Microbiol.">
        <title>The Global Catalogue of Microorganisms (GCM) 10K type strain sequencing project: providing services to taxonomists for standard genome sequencing and annotation.</title>
        <authorList>
            <consortium name="The Broad Institute Genomics Platform"/>
            <consortium name="The Broad Institute Genome Sequencing Center for Infectious Disease"/>
            <person name="Wu L."/>
            <person name="Ma J."/>
        </authorList>
    </citation>
    <scope>NUCLEOTIDE SEQUENCE [LARGE SCALE GENOMIC DNA]</scope>
    <source>
        <strain evidence="10">CGMCC 4.7641</strain>
    </source>
</reference>
<feature type="transmembrane region" description="Helical" evidence="7">
    <location>
        <begin position="321"/>
        <end position="341"/>
    </location>
</feature>
<dbReference type="Gene3D" id="1.20.1250.20">
    <property type="entry name" value="MFS general substrate transporter like domains"/>
    <property type="match status" value="1"/>
</dbReference>
<accession>A0ABW5H2R9</accession>
<proteinExistence type="predicted"/>
<comment type="subcellular location">
    <subcellularLocation>
        <location evidence="1">Cell membrane</location>
        <topology evidence="1">Multi-pass membrane protein</topology>
    </subcellularLocation>
</comment>
<keyword evidence="10" id="KW-1185">Reference proteome</keyword>
<dbReference type="EMBL" id="JBHUKS010000005">
    <property type="protein sequence ID" value="MFD2467501.1"/>
    <property type="molecule type" value="Genomic_DNA"/>
</dbReference>
<evidence type="ECO:0000259" key="8">
    <source>
        <dbReference type="PROSITE" id="PS50850"/>
    </source>
</evidence>
<dbReference type="PANTHER" id="PTHR42718">
    <property type="entry name" value="MAJOR FACILITATOR SUPERFAMILY MULTIDRUG TRANSPORTER MFSC"/>
    <property type="match status" value="1"/>
</dbReference>
<feature type="transmembrane region" description="Helical" evidence="7">
    <location>
        <begin position="244"/>
        <end position="265"/>
    </location>
</feature>
<keyword evidence="6 7" id="KW-0472">Membrane</keyword>
<evidence type="ECO:0000256" key="4">
    <source>
        <dbReference type="ARBA" id="ARBA00022692"/>
    </source>
</evidence>
<evidence type="ECO:0000256" key="7">
    <source>
        <dbReference type="SAM" id="Phobius"/>
    </source>
</evidence>
<keyword evidence="3" id="KW-1003">Cell membrane</keyword>
<feature type="transmembrane region" description="Helical" evidence="7">
    <location>
        <begin position="353"/>
        <end position="377"/>
    </location>
</feature>
<sequence length="488" mass="50587">MSASQTTAPGAGAEQVEPAGLTGRQRLMLVAVMTGTFLSMLNDFIVNVATPAIRTDLNASFSEIQLIIGGYVLVYGLLLVLAGRLGDIHGHRKLFLIGSALFSIASLACGLAPNPAMLVVFRVVQAVGAALLYPQVLSILQISFTGKRRATAFAVYGATISLASVAGQLVGGLLVEADLFGLGWRAVFLINVPVGLATLALAAISLPRTRATVRPKLDLPGLGLLTVTLALLTFPLIQGREFGWPVWIIVLLVLAAPVLAAFLAYEQRRTDRGRFALVPPSLFRIRTFSAGNAIALIFFAGNSGLFFLLPLQLQNGLGHSALYAGLTFSPLAVAFGLGSMLAPRIQRKAGHHVLTLGYAVNVVGNVILLACVIVAGAGMTGLLLAPAMFVIGLGQGLGVSPLIGAALHDVPERDAGSASGVIQTLMQVGVAFGVAVIGLIFFTVLGSATDPASYSTAFTWALVASPVLSLASLLLVPVLAGKNREPAA</sequence>
<keyword evidence="4 7" id="KW-0812">Transmembrane</keyword>
<dbReference type="PANTHER" id="PTHR42718:SF39">
    <property type="entry name" value="ACTINORHODIN TRANSPORTER-RELATED"/>
    <property type="match status" value="1"/>
</dbReference>
<feature type="transmembrane region" description="Helical" evidence="7">
    <location>
        <begin position="383"/>
        <end position="407"/>
    </location>
</feature>
<feature type="transmembrane region" description="Helical" evidence="7">
    <location>
        <begin position="219"/>
        <end position="238"/>
    </location>
</feature>
<evidence type="ECO:0000313" key="10">
    <source>
        <dbReference type="Proteomes" id="UP001597483"/>
    </source>
</evidence>
<keyword evidence="2" id="KW-0813">Transport</keyword>
<comment type="caution">
    <text evidence="9">The sequence shown here is derived from an EMBL/GenBank/DDBJ whole genome shotgun (WGS) entry which is preliminary data.</text>
</comment>
<feature type="transmembrane region" description="Helical" evidence="7">
    <location>
        <begin position="64"/>
        <end position="82"/>
    </location>
</feature>
<dbReference type="PROSITE" id="PS50850">
    <property type="entry name" value="MFS"/>
    <property type="match status" value="1"/>
</dbReference>
<evidence type="ECO:0000256" key="5">
    <source>
        <dbReference type="ARBA" id="ARBA00022989"/>
    </source>
</evidence>
<dbReference type="SUPFAM" id="SSF103473">
    <property type="entry name" value="MFS general substrate transporter"/>
    <property type="match status" value="1"/>
</dbReference>
<evidence type="ECO:0000256" key="2">
    <source>
        <dbReference type="ARBA" id="ARBA00022448"/>
    </source>
</evidence>
<dbReference type="Gene3D" id="1.20.1720.10">
    <property type="entry name" value="Multidrug resistance protein D"/>
    <property type="match status" value="1"/>
</dbReference>
<dbReference type="NCBIfam" id="TIGR00711">
    <property type="entry name" value="efflux_EmrB"/>
    <property type="match status" value="1"/>
</dbReference>
<dbReference type="RefSeq" id="WP_378302278.1">
    <property type="nucleotide sequence ID" value="NZ_JBHUKS010000005.1"/>
</dbReference>
<feature type="transmembrane region" description="Helical" evidence="7">
    <location>
        <begin position="186"/>
        <end position="207"/>
    </location>
</feature>
<evidence type="ECO:0000313" key="9">
    <source>
        <dbReference type="EMBL" id="MFD2467501.1"/>
    </source>
</evidence>
<dbReference type="InterPro" id="IPR004638">
    <property type="entry name" value="EmrB-like"/>
</dbReference>
<feature type="transmembrane region" description="Helical" evidence="7">
    <location>
        <begin position="94"/>
        <end position="113"/>
    </location>
</feature>
<dbReference type="Pfam" id="PF07690">
    <property type="entry name" value="MFS_1"/>
    <property type="match status" value="1"/>
</dbReference>
<dbReference type="CDD" id="cd17321">
    <property type="entry name" value="MFS_MMR_MDR_like"/>
    <property type="match status" value="1"/>
</dbReference>
<keyword evidence="5 7" id="KW-1133">Transmembrane helix</keyword>
<organism evidence="9 10">
    <name type="scientific">Amycolatopsis silviterrae</name>
    <dbReference type="NCBI Taxonomy" id="1656914"/>
    <lineage>
        <taxon>Bacteria</taxon>
        <taxon>Bacillati</taxon>
        <taxon>Actinomycetota</taxon>
        <taxon>Actinomycetes</taxon>
        <taxon>Pseudonocardiales</taxon>
        <taxon>Pseudonocardiaceae</taxon>
        <taxon>Amycolatopsis</taxon>
    </lineage>
</organism>
<feature type="transmembrane region" description="Helical" evidence="7">
    <location>
        <begin position="27"/>
        <end position="52"/>
    </location>
</feature>
<feature type="transmembrane region" description="Helical" evidence="7">
    <location>
        <begin position="457"/>
        <end position="480"/>
    </location>
</feature>
<protein>
    <submittedName>
        <fullName evidence="9">DHA2 family efflux MFS transporter permease subunit</fullName>
    </submittedName>
</protein>
<feature type="transmembrane region" description="Helical" evidence="7">
    <location>
        <begin position="152"/>
        <end position="174"/>
    </location>
</feature>
<dbReference type="InterPro" id="IPR036259">
    <property type="entry name" value="MFS_trans_sf"/>
</dbReference>
<feature type="transmembrane region" description="Helical" evidence="7">
    <location>
        <begin position="428"/>
        <end position="445"/>
    </location>
</feature>
<evidence type="ECO:0000256" key="1">
    <source>
        <dbReference type="ARBA" id="ARBA00004651"/>
    </source>
</evidence>
<dbReference type="InterPro" id="IPR011701">
    <property type="entry name" value="MFS"/>
</dbReference>
<dbReference type="InterPro" id="IPR020846">
    <property type="entry name" value="MFS_dom"/>
</dbReference>
<feature type="transmembrane region" description="Helical" evidence="7">
    <location>
        <begin position="119"/>
        <end position="140"/>
    </location>
</feature>
<gene>
    <name evidence="9" type="ORF">ACFSVL_08870</name>
</gene>
<feature type="domain" description="Major facilitator superfamily (MFS) profile" evidence="8">
    <location>
        <begin position="28"/>
        <end position="484"/>
    </location>
</feature>
<dbReference type="PRINTS" id="PR01036">
    <property type="entry name" value="TCRTETB"/>
</dbReference>
<name>A0ABW5H2R9_9PSEU</name>
<evidence type="ECO:0000256" key="6">
    <source>
        <dbReference type="ARBA" id="ARBA00023136"/>
    </source>
</evidence>
<evidence type="ECO:0000256" key="3">
    <source>
        <dbReference type="ARBA" id="ARBA00022475"/>
    </source>
</evidence>
<dbReference type="Proteomes" id="UP001597483">
    <property type="component" value="Unassembled WGS sequence"/>
</dbReference>